<dbReference type="EnsemblPlants" id="PGSC0003DMT400087233">
    <property type="protein sequence ID" value="PGSC0003DMT400087233"/>
    <property type="gene ID" value="PGSC0003DMG400036804"/>
</dbReference>
<organism evidence="2 3">
    <name type="scientific">Solanum tuberosum</name>
    <name type="common">Potato</name>
    <dbReference type="NCBI Taxonomy" id="4113"/>
    <lineage>
        <taxon>Eukaryota</taxon>
        <taxon>Viridiplantae</taxon>
        <taxon>Streptophyta</taxon>
        <taxon>Embryophyta</taxon>
        <taxon>Tracheophyta</taxon>
        <taxon>Spermatophyta</taxon>
        <taxon>Magnoliopsida</taxon>
        <taxon>eudicotyledons</taxon>
        <taxon>Gunneridae</taxon>
        <taxon>Pentapetalae</taxon>
        <taxon>asterids</taxon>
        <taxon>lamiids</taxon>
        <taxon>Solanales</taxon>
        <taxon>Solanaceae</taxon>
        <taxon>Solanoideae</taxon>
        <taxon>Solaneae</taxon>
        <taxon>Solanum</taxon>
    </lineage>
</organism>
<accession>M1DDE5</accession>
<protein>
    <submittedName>
        <fullName evidence="2">Integrase core domain containing protein</fullName>
    </submittedName>
</protein>
<dbReference type="HOGENOM" id="CLU_028647_6_2_1"/>
<sequence>MEQMMDRKVQALHQCFDVFELRVLEQPALSTNVSAFRKKFDTLFGDDMPPTSSSHHVGKYPHSSRSSEDTEAERDCKRERQKFQEVRRATIVYEEICQQRAREVGVGASSSVSTTDGAVRVVDNNTDGAVTVDAGTTEGDLSVDLAGSGNRTHPLVDRHDKNRFDLMT</sequence>
<dbReference type="AlphaFoldDB" id="M1DDE5"/>
<reference evidence="3" key="1">
    <citation type="journal article" date="2011" name="Nature">
        <title>Genome sequence and analysis of the tuber crop potato.</title>
        <authorList>
            <consortium name="The Potato Genome Sequencing Consortium"/>
        </authorList>
    </citation>
    <scope>NUCLEOTIDE SEQUENCE [LARGE SCALE GENOMIC DNA]</scope>
    <source>
        <strain evidence="3">cv. DM1-3 516 R44</strain>
    </source>
</reference>
<reference evidence="2" key="2">
    <citation type="submission" date="2015-06" db="UniProtKB">
        <authorList>
            <consortium name="EnsemblPlants"/>
        </authorList>
    </citation>
    <scope>IDENTIFICATION</scope>
    <source>
        <strain evidence="2">DM1-3 516 R44</strain>
    </source>
</reference>
<evidence type="ECO:0000313" key="2">
    <source>
        <dbReference type="EnsemblPlants" id="PGSC0003DMT400087233"/>
    </source>
</evidence>
<evidence type="ECO:0000313" key="3">
    <source>
        <dbReference type="Proteomes" id="UP000011115"/>
    </source>
</evidence>
<proteinExistence type="predicted"/>
<dbReference type="Gramene" id="PGSC0003DMT400087233">
    <property type="protein sequence ID" value="PGSC0003DMT400087233"/>
    <property type="gene ID" value="PGSC0003DMG400036804"/>
</dbReference>
<dbReference type="PaxDb" id="4113-PGSC0003DMT400087233"/>
<name>M1DDE5_SOLTU</name>
<dbReference type="InParanoid" id="M1DDE5"/>
<evidence type="ECO:0000256" key="1">
    <source>
        <dbReference type="SAM" id="MobiDB-lite"/>
    </source>
</evidence>
<feature type="compositionally biased region" description="Basic and acidic residues" evidence="1">
    <location>
        <begin position="65"/>
        <end position="76"/>
    </location>
</feature>
<feature type="region of interest" description="Disordered" evidence="1">
    <location>
        <begin position="46"/>
        <end position="76"/>
    </location>
</feature>
<dbReference type="Proteomes" id="UP000011115">
    <property type="component" value="Unassembled WGS sequence"/>
</dbReference>
<keyword evidence="3" id="KW-1185">Reference proteome</keyword>